<protein>
    <submittedName>
        <fullName evidence="1">Uncharacterized protein</fullName>
    </submittedName>
</protein>
<gene>
    <name evidence="1" type="ORF">G2W53_012011</name>
</gene>
<comment type="caution">
    <text evidence="1">The sequence shown here is derived from an EMBL/GenBank/DDBJ whole genome shotgun (WGS) entry which is preliminary data.</text>
</comment>
<accession>A0A834TW53</accession>
<dbReference type="Proteomes" id="UP000634136">
    <property type="component" value="Unassembled WGS sequence"/>
</dbReference>
<reference evidence="1" key="1">
    <citation type="submission" date="2020-09" db="EMBL/GenBank/DDBJ databases">
        <title>Genome-Enabled Discovery of Anthraquinone Biosynthesis in Senna tora.</title>
        <authorList>
            <person name="Kang S.-H."/>
            <person name="Pandey R.P."/>
            <person name="Lee C.-M."/>
            <person name="Sim J.-S."/>
            <person name="Jeong J.-T."/>
            <person name="Choi B.-S."/>
            <person name="Jung M."/>
            <person name="Ginzburg D."/>
            <person name="Zhao K."/>
            <person name="Won S.Y."/>
            <person name="Oh T.-J."/>
            <person name="Yu Y."/>
            <person name="Kim N.-H."/>
            <person name="Lee O.R."/>
            <person name="Lee T.-H."/>
            <person name="Bashyal P."/>
            <person name="Kim T.-S."/>
            <person name="Lee W.-H."/>
            <person name="Kawkins C."/>
            <person name="Kim C.-K."/>
            <person name="Kim J.S."/>
            <person name="Ahn B.O."/>
            <person name="Rhee S.Y."/>
            <person name="Sohng J.K."/>
        </authorList>
    </citation>
    <scope>NUCLEOTIDE SEQUENCE</scope>
    <source>
        <tissue evidence="1">Leaf</tissue>
    </source>
</reference>
<sequence length="32" mass="3754">MSDARKVTRAWRWVLTRHEHALSLVGPLRIPT</sequence>
<proteinExistence type="predicted"/>
<organism evidence="1 2">
    <name type="scientific">Senna tora</name>
    <dbReference type="NCBI Taxonomy" id="362788"/>
    <lineage>
        <taxon>Eukaryota</taxon>
        <taxon>Viridiplantae</taxon>
        <taxon>Streptophyta</taxon>
        <taxon>Embryophyta</taxon>
        <taxon>Tracheophyta</taxon>
        <taxon>Spermatophyta</taxon>
        <taxon>Magnoliopsida</taxon>
        <taxon>eudicotyledons</taxon>
        <taxon>Gunneridae</taxon>
        <taxon>Pentapetalae</taxon>
        <taxon>rosids</taxon>
        <taxon>fabids</taxon>
        <taxon>Fabales</taxon>
        <taxon>Fabaceae</taxon>
        <taxon>Caesalpinioideae</taxon>
        <taxon>Cassia clade</taxon>
        <taxon>Senna</taxon>
    </lineage>
</organism>
<name>A0A834TW53_9FABA</name>
<dbReference type="EMBL" id="JAAIUW010000005">
    <property type="protein sequence ID" value="KAF7829678.1"/>
    <property type="molecule type" value="Genomic_DNA"/>
</dbReference>
<keyword evidence="2" id="KW-1185">Reference proteome</keyword>
<evidence type="ECO:0000313" key="2">
    <source>
        <dbReference type="Proteomes" id="UP000634136"/>
    </source>
</evidence>
<evidence type="ECO:0000313" key="1">
    <source>
        <dbReference type="EMBL" id="KAF7829678.1"/>
    </source>
</evidence>
<dbReference type="AlphaFoldDB" id="A0A834TW53"/>